<dbReference type="PANTHER" id="PTHR33558">
    <property type="entry name" value="GLUTAREDOXIN-LIKE PROTEIN C5ORF63 HOMOLOG"/>
    <property type="match status" value="1"/>
</dbReference>
<reference evidence="2 3" key="1">
    <citation type="submission" date="2014-12" db="EMBL/GenBank/DDBJ databases">
        <authorList>
            <person name="Neuveglise Cecile"/>
        </authorList>
    </citation>
    <scope>NUCLEOTIDE SEQUENCE [LARGE SCALE GENOMIC DNA]</scope>
    <source>
        <strain evidence="2 3">CBS 12615</strain>
    </source>
</reference>
<dbReference type="HOGENOM" id="CLU_125054_0_0_1"/>
<gene>
    <name evidence="2" type="ORF">LALA0_S09e02190g</name>
</gene>
<sequence>MIRQFHSAAMLANFSNIRLTLFSKANCGLCDKAKEVTKKVVDNKQRFAGLQIHVVDIDEPNNKRWWNKYCMDVPVLHLENINDPETVSKIFHRLELHQVEQKIESLK</sequence>
<dbReference type="InterPro" id="IPR052565">
    <property type="entry name" value="Glutaredoxin-like_YDR286C"/>
</dbReference>
<dbReference type="SUPFAM" id="SSF52833">
    <property type="entry name" value="Thioredoxin-like"/>
    <property type="match status" value="1"/>
</dbReference>
<dbReference type="PANTHER" id="PTHR33558:SF1">
    <property type="entry name" value="GLUTAREDOXIN-LIKE PROTEIN C5ORF63 HOMOLOG"/>
    <property type="match status" value="1"/>
</dbReference>
<keyword evidence="1" id="KW-0249">Electron transport</keyword>
<name>A0A0C7NDK8_9SACH</name>
<organism evidence="2 3">
    <name type="scientific">Lachancea lanzarotensis</name>
    <dbReference type="NCBI Taxonomy" id="1245769"/>
    <lineage>
        <taxon>Eukaryota</taxon>
        <taxon>Fungi</taxon>
        <taxon>Dikarya</taxon>
        <taxon>Ascomycota</taxon>
        <taxon>Saccharomycotina</taxon>
        <taxon>Saccharomycetes</taxon>
        <taxon>Saccharomycetales</taxon>
        <taxon>Saccharomycetaceae</taxon>
        <taxon>Lachancea</taxon>
    </lineage>
</organism>
<evidence type="ECO:0000256" key="1">
    <source>
        <dbReference type="RuleBase" id="RU363082"/>
    </source>
</evidence>
<dbReference type="InterPro" id="IPR008554">
    <property type="entry name" value="Glutaredoxin-like"/>
</dbReference>
<protein>
    <recommendedName>
        <fullName evidence="1">Glutaredoxin-like protein</fullName>
    </recommendedName>
</protein>
<comment type="similarity">
    <text evidence="1">Belongs to the glutaredoxin family.</text>
</comment>
<keyword evidence="3" id="KW-1185">Reference proteome</keyword>
<dbReference type="OrthoDB" id="429967at2759"/>
<dbReference type="GeneID" id="34687293"/>
<dbReference type="STRING" id="1245769.A0A0C7NDK8"/>
<dbReference type="Proteomes" id="UP000054304">
    <property type="component" value="Unassembled WGS sequence"/>
</dbReference>
<evidence type="ECO:0000313" key="2">
    <source>
        <dbReference type="EMBL" id="CEP63774.1"/>
    </source>
</evidence>
<keyword evidence="1" id="KW-0813">Transport</keyword>
<dbReference type="CDD" id="cd01659">
    <property type="entry name" value="TRX_superfamily"/>
    <property type="match status" value="1"/>
</dbReference>
<dbReference type="RefSeq" id="XP_022629986.1">
    <property type="nucleotide sequence ID" value="XM_022770669.1"/>
</dbReference>
<dbReference type="InterPro" id="IPR036249">
    <property type="entry name" value="Thioredoxin-like_sf"/>
</dbReference>
<dbReference type="Pfam" id="PF05768">
    <property type="entry name" value="Glrx-like"/>
    <property type="match status" value="1"/>
</dbReference>
<evidence type="ECO:0000313" key="3">
    <source>
        <dbReference type="Proteomes" id="UP000054304"/>
    </source>
</evidence>
<proteinExistence type="inferred from homology"/>
<dbReference type="AlphaFoldDB" id="A0A0C7NDK8"/>
<dbReference type="EMBL" id="LN736368">
    <property type="protein sequence ID" value="CEP63774.1"/>
    <property type="molecule type" value="Genomic_DNA"/>
</dbReference>
<dbReference type="Gene3D" id="3.40.30.10">
    <property type="entry name" value="Glutaredoxin"/>
    <property type="match status" value="1"/>
</dbReference>
<accession>A0A0C7NDK8</accession>